<comment type="similarity">
    <text evidence="1">Belongs to the protein kinase superfamily. STE Ser/Thr protein kinase family. MAP kinase kinase kinase subfamily.</text>
</comment>
<feature type="region of interest" description="Disordered" evidence="6">
    <location>
        <begin position="72"/>
        <end position="224"/>
    </location>
</feature>
<evidence type="ECO:0000313" key="8">
    <source>
        <dbReference type="EMBL" id="EYU25112.1"/>
    </source>
</evidence>
<dbReference type="GO" id="GO:0005737">
    <property type="term" value="C:cytoplasm"/>
    <property type="evidence" value="ECO:0000318"/>
    <property type="project" value="GO_Central"/>
</dbReference>
<accession>A0A022Q8V5</accession>
<protein>
    <recommendedName>
        <fullName evidence="7">Protein kinase domain-containing protein</fullName>
    </recommendedName>
</protein>
<keyword evidence="5" id="KW-0067">ATP-binding</keyword>
<keyword evidence="3" id="KW-0547">Nucleotide-binding</keyword>
<evidence type="ECO:0000256" key="4">
    <source>
        <dbReference type="ARBA" id="ARBA00022777"/>
    </source>
</evidence>
<evidence type="ECO:0000256" key="2">
    <source>
        <dbReference type="ARBA" id="ARBA00022679"/>
    </source>
</evidence>
<gene>
    <name evidence="8" type="ORF">MIMGU_mgv11b019097mg</name>
</gene>
<evidence type="ECO:0000256" key="5">
    <source>
        <dbReference type="ARBA" id="ARBA00022840"/>
    </source>
</evidence>
<evidence type="ECO:0000313" key="9">
    <source>
        <dbReference type="Proteomes" id="UP000030748"/>
    </source>
</evidence>
<sequence>LNLELRPQQMSRNYDNWERIVAAVLKKEQLWQLFHEQSRSPSISSESSSGFSFSFCLNSSLDDNDVPFSFTSSPRWSDSNQNEEDGEKAASTSSSILVKDHKNVTSTPSRKRDLKIQVPKQDNFHQGGFKTTRESLVFRPSTTSPRSKSPIHSSRVHPRVGGGPTESHRNWSDDGKHQSHPLPLPPGANSNLPPFSRPNSGAASPSTPLLSPDRTENLKSTSSHWKKGKLIGKGPLGDVFLGFNSEKGEMCAMKEVALFFGDAKSRARMLEKEIAVLSTLKHPNIVQYYGAETVGDNLCIYFEYVSGGSIYTILQEYGRLGESAIRSYAQQILLGLAYLHSKRIAHSDIKGASVLVDPNGRVKLSNFGIGKHMAGQYIPSLLMDSPYWMAPEVVAMFKIANHKELPTIPDHLSDEGKDFVRQCLQWDPQLRATASRLLEHPFVKSSSPLGKQLLLSSTSSYHPAVTNGVKSEGTDYARNQLDPGNLAVHSSGASKSNFQLSPLPHPRSSHQMSTPVSPAGTPLPHPRSSHQMSTPVSPAGSPLPHPRSSHQMSLLPKSSSYHHLNLSVLPNESFNNPPKHSPNPPYWDPNILRGVRSGHDLASSDKDSLRNQLGRTAANERLYEHSVLADRVFQQLHRTASSLYTSHHHTAGV</sequence>
<evidence type="ECO:0000256" key="6">
    <source>
        <dbReference type="SAM" id="MobiDB-lite"/>
    </source>
</evidence>
<keyword evidence="9" id="KW-1185">Reference proteome</keyword>
<dbReference type="eggNOG" id="KOG0198">
    <property type="taxonomic scope" value="Eukaryota"/>
</dbReference>
<keyword evidence="2" id="KW-0808">Transferase</keyword>
<dbReference type="InterPro" id="IPR011009">
    <property type="entry name" value="Kinase-like_dom_sf"/>
</dbReference>
<reference evidence="8 9" key="1">
    <citation type="journal article" date="2013" name="Proc. Natl. Acad. Sci. U.S.A.">
        <title>Fine-scale variation in meiotic recombination in Mimulus inferred from population shotgun sequencing.</title>
        <authorList>
            <person name="Hellsten U."/>
            <person name="Wright K.M."/>
            <person name="Jenkins J."/>
            <person name="Shu S."/>
            <person name="Yuan Y."/>
            <person name="Wessler S.R."/>
            <person name="Schmutz J."/>
            <person name="Willis J.H."/>
            <person name="Rokhsar D.S."/>
        </authorList>
    </citation>
    <scope>NUCLEOTIDE SEQUENCE [LARGE SCALE GENOMIC DNA]</scope>
    <source>
        <strain evidence="9">cv. DUN x IM62</strain>
    </source>
</reference>
<dbReference type="InterPro" id="IPR000719">
    <property type="entry name" value="Prot_kinase_dom"/>
</dbReference>
<dbReference type="AlphaFoldDB" id="A0A022Q8V5"/>
<evidence type="ECO:0000256" key="3">
    <source>
        <dbReference type="ARBA" id="ARBA00022741"/>
    </source>
</evidence>
<evidence type="ECO:0000256" key="1">
    <source>
        <dbReference type="ARBA" id="ARBA00006529"/>
    </source>
</evidence>
<dbReference type="STRING" id="4155.A0A022Q8V5"/>
<feature type="compositionally biased region" description="Polar residues" evidence="6">
    <location>
        <begin position="188"/>
        <end position="209"/>
    </location>
</feature>
<dbReference type="PROSITE" id="PS50011">
    <property type="entry name" value="PROTEIN_KINASE_DOM"/>
    <property type="match status" value="1"/>
</dbReference>
<feature type="non-terminal residue" evidence="8">
    <location>
        <position position="1"/>
    </location>
</feature>
<dbReference type="PANTHER" id="PTHR48016">
    <property type="entry name" value="MAP KINASE KINASE KINASE SSK2-RELATED-RELATED"/>
    <property type="match status" value="1"/>
</dbReference>
<evidence type="ECO:0000259" key="7">
    <source>
        <dbReference type="PROSITE" id="PS50011"/>
    </source>
</evidence>
<dbReference type="InterPro" id="IPR050538">
    <property type="entry name" value="MAP_kinase_kinase_kinase"/>
</dbReference>
<dbReference type="GO" id="GO:0005524">
    <property type="term" value="F:ATP binding"/>
    <property type="evidence" value="ECO:0007669"/>
    <property type="project" value="UniProtKB-KW"/>
</dbReference>
<dbReference type="Gene3D" id="1.10.510.10">
    <property type="entry name" value="Transferase(Phosphotransferase) domain 1"/>
    <property type="match status" value="1"/>
</dbReference>
<keyword evidence="4" id="KW-0418">Kinase</keyword>
<feature type="compositionally biased region" description="Low complexity" evidence="6">
    <location>
        <begin position="139"/>
        <end position="150"/>
    </location>
</feature>
<feature type="region of interest" description="Disordered" evidence="6">
    <location>
        <begin position="474"/>
        <end position="554"/>
    </location>
</feature>
<organism evidence="8 9">
    <name type="scientific">Erythranthe guttata</name>
    <name type="common">Yellow monkey flower</name>
    <name type="synonym">Mimulus guttatus</name>
    <dbReference type="NCBI Taxonomy" id="4155"/>
    <lineage>
        <taxon>Eukaryota</taxon>
        <taxon>Viridiplantae</taxon>
        <taxon>Streptophyta</taxon>
        <taxon>Embryophyta</taxon>
        <taxon>Tracheophyta</taxon>
        <taxon>Spermatophyta</taxon>
        <taxon>Magnoliopsida</taxon>
        <taxon>eudicotyledons</taxon>
        <taxon>Gunneridae</taxon>
        <taxon>Pentapetalae</taxon>
        <taxon>asterids</taxon>
        <taxon>lamiids</taxon>
        <taxon>Lamiales</taxon>
        <taxon>Phrymaceae</taxon>
        <taxon>Erythranthe</taxon>
    </lineage>
</organism>
<dbReference type="GO" id="GO:0004709">
    <property type="term" value="F:MAP kinase kinase kinase activity"/>
    <property type="evidence" value="ECO:0000318"/>
    <property type="project" value="GO_Central"/>
</dbReference>
<dbReference type="EMBL" id="KI632098">
    <property type="protein sequence ID" value="EYU25112.1"/>
    <property type="molecule type" value="Genomic_DNA"/>
</dbReference>
<feature type="compositionally biased region" description="Polar residues" evidence="6">
    <location>
        <begin position="491"/>
        <end position="500"/>
    </location>
</feature>
<dbReference type="Pfam" id="PF00069">
    <property type="entry name" value="Pkinase"/>
    <property type="match status" value="1"/>
</dbReference>
<proteinExistence type="inferred from homology"/>
<feature type="domain" description="Protein kinase" evidence="7">
    <location>
        <begin position="225"/>
        <end position="443"/>
    </location>
</feature>
<dbReference type="Proteomes" id="UP000030748">
    <property type="component" value="Unassembled WGS sequence"/>
</dbReference>
<dbReference type="SUPFAM" id="SSF56112">
    <property type="entry name" value="Protein kinase-like (PK-like)"/>
    <property type="match status" value="1"/>
</dbReference>
<feature type="compositionally biased region" description="Basic and acidic residues" evidence="6">
    <location>
        <begin position="166"/>
        <end position="177"/>
    </location>
</feature>
<dbReference type="PANTHER" id="PTHR48016:SF45">
    <property type="entry name" value="OS04G0559800 PROTEIN"/>
    <property type="match status" value="1"/>
</dbReference>
<dbReference type="GO" id="GO:0000165">
    <property type="term" value="P:MAPK cascade"/>
    <property type="evidence" value="ECO:0000318"/>
    <property type="project" value="GO_Central"/>
</dbReference>
<name>A0A022Q8V5_ERYGU</name>